<keyword evidence="4" id="KW-0633">Potassium transport</keyword>
<keyword evidence="9 10" id="KW-0472">Membrane</keyword>
<gene>
    <name evidence="11" type="ORF">DCF25_00455</name>
</gene>
<evidence type="ECO:0000256" key="4">
    <source>
        <dbReference type="ARBA" id="ARBA00022538"/>
    </source>
</evidence>
<reference evidence="12" key="1">
    <citation type="submission" date="2018-04" db="EMBL/GenBank/DDBJ databases">
        <authorList>
            <person name="Cornet L."/>
        </authorList>
    </citation>
    <scope>NUCLEOTIDE SEQUENCE [LARGE SCALE GENOMIC DNA]</scope>
</reference>
<dbReference type="InterPro" id="IPR003445">
    <property type="entry name" value="Cat_transpt"/>
</dbReference>
<feature type="transmembrane region" description="Helical" evidence="10">
    <location>
        <begin position="348"/>
        <end position="369"/>
    </location>
</feature>
<feature type="transmembrane region" description="Helical" evidence="10">
    <location>
        <begin position="150"/>
        <end position="170"/>
    </location>
</feature>
<evidence type="ECO:0000313" key="12">
    <source>
        <dbReference type="Proteomes" id="UP000249354"/>
    </source>
</evidence>
<dbReference type="PANTHER" id="PTHR32024">
    <property type="entry name" value="TRK SYSTEM POTASSIUM UPTAKE PROTEIN TRKG-RELATED"/>
    <property type="match status" value="1"/>
</dbReference>
<keyword evidence="8" id="KW-0406">Ion transport</keyword>
<feature type="transmembrane region" description="Helical" evidence="10">
    <location>
        <begin position="33"/>
        <end position="55"/>
    </location>
</feature>
<evidence type="ECO:0000256" key="9">
    <source>
        <dbReference type="ARBA" id="ARBA00023136"/>
    </source>
</evidence>
<sequence>MTVSRTICTGFLALIIVGTLLLMLPFATASGDWNSPLVALFTATSAVCVTGLIVVDTGTYFSSFGQVIVLALIQLGGLGYMTATTLLLLLVGRRLCLKDRLAIQQAMETAELANVNKLLVSIISMTLIFELAGAFCLMPTFITDFGLGRSLWLSIFHSISAFNNAGFSLFSDSLIQYAENAWPMAVISALIILGGIGYQVIMEAFLWGRDRLQGRKKRTVFSLHFRIVTSTTLVLLLLGTLAFLLIEYDNPKTLAGEGFGLKILLAGFQSVVMRTAGFNSIDIGAMETSALFVAIALMFVGASPGSTGGGIKTTTVRILLMSTLAALRGRDEVDCYQRQIPTTRVLKALAVVVASAISVIIITTCISVTDPNLSFIGILFEAVSAFATVGLSTGITADLSILGQLFIIAAMYIGRVGILLLISALLGDPSPTSIHFPEEDLLTG</sequence>
<feature type="transmembrane region" description="Helical" evidence="10">
    <location>
        <begin position="7"/>
        <end position="27"/>
    </location>
</feature>
<dbReference type="Proteomes" id="UP000249354">
    <property type="component" value="Unassembled WGS sequence"/>
</dbReference>
<feature type="transmembrane region" description="Helical" evidence="10">
    <location>
        <begin position="118"/>
        <end position="138"/>
    </location>
</feature>
<evidence type="ECO:0000256" key="3">
    <source>
        <dbReference type="ARBA" id="ARBA00022475"/>
    </source>
</evidence>
<organism evidence="11 12">
    <name type="scientific">Leptolyngbya foveolarum</name>
    <dbReference type="NCBI Taxonomy" id="47253"/>
    <lineage>
        <taxon>Bacteria</taxon>
        <taxon>Bacillati</taxon>
        <taxon>Cyanobacteriota</taxon>
        <taxon>Cyanophyceae</taxon>
        <taxon>Leptolyngbyales</taxon>
        <taxon>Leptolyngbyaceae</taxon>
        <taxon>Leptolyngbya group</taxon>
        <taxon>Leptolyngbya</taxon>
    </lineage>
</organism>
<keyword evidence="3" id="KW-1003">Cell membrane</keyword>
<feature type="transmembrane region" description="Helical" evidence="10">
    <location>
        <begin position="283"/>
        <end position="303"/>
    </location>
</feature>
<feature type="transmembrane region" description="Helical" evidence="10">
    <location>
        <begin position="227"/>
        <end position="246"/>
    </location>
</feature>
<dbReference type="GO" id="GO:0015379">
    <property type="term" value="F:potassium:chloride symporter activity"/>
    <property type="evidence" value="ECO:0007669"/>
    <property type="project" value="InterPro"/>
</dbReference>
<evidence type="ECO:0000313" key="11">
    <source>
        <dbReference type="EMBL" id="PZO23304.1"/>
    </source>
</evidence>
<comment type="caution">
    <text evidence="11">The sequence shown here is derived from an EMBL/GenBank/DDBJ whole genome shotgun (WGS) entry which is preliminary data.</text>
</comment>
<dbReference type="AlphaFoldDB" id="A0A2W4UT19"/>
<protein>
    <submittedName>
        <fullName evidence="11">ATPase</fullName>
    </submittedName>
</protein>
<evidence type="ECO:0000256" key="5">
    <source>
        <dbReference type="ARBA" id="ARBA00022692"/>
    </source>
</evidence>
<keyword evidence="2" id="KW-0813">Transport</keyword>
<dbReference type="InterPro" id="IPR004772">
    <property type="entry name" value="TrkH"/>
</dbReference>
<evidence type="ECO:0000256" key="10">
    <source>
        <dbReference type="SAM" id="Phobius"/>
    </source>
</evidence>
<evidence type="ECO:0000256" key="1">
    <source>
        <dbReference type="ARBA" id="ARBA00004651"/>
    </source>
</evidence>
<proteinExistence type="predicted"/>
<dbReference type="Pfam" id="PF02386">
    <property type="entry name" value="TrkH"/>
    <property type="match status" value="1"/>
</dbReference>
<evidence type="ECO:0000256" key="2">
    <source>
        <dbReference type="ARBA" id="ARBA00022448"/>
    </source>
</evidence>
<feature type="transmembrane region" description="Helical" evidence="10">
    <location>
        <begin position="67"/>
        <end position="91"/>
    </location>
</feature>
<dbReference type="EMBL" id="QBMC01000002">
    <property type="protein sequence ID" value="PZO23304.1"/>
    <property type="molecule type" value="Genomic_DNA"/>
</dbReference>
<reference evidence="11 12" key="2">
    <citation type="submission" date="2018-06" db="EMBL/GenBank/DDBJ databases">
        <title>Metagenomic assembly of (sub)arctic Cyanobacteria and their associated microbiome from non-axenic cultures.</title>
        <authorList>
            <person name="Baurain D."/>
        </authorList>
    </citation>
    <scope>NUCLEOTIDE SEQUENCE [LARGE SCALE GENOMIC DNA]</scope>
    <source>
        <strain evidence="11">ULC129bin1</strain>
    </source>
</reference>
<feature type="transmembrane region" description="Helical" evidence="10">
    <location>
        <begin position="182"/>
        <end position="206"/>
    </location>
</feature>
<evidence type="ECO:0000256" key="6">
    <source>
        <dbReference type="ARBA" id="ARBA00022958"/>
    </source>
</evidence>
<keyword evidence="7 10" id="KW-1133">Transmembrane helix</keyword>
<keyword evidence="5 10" id="KW-0812">Transmembrane</keyword>
<dbReference type="NCBIfam" id="TIGR00933">
    <property type="entry name" value="2a38"/>
    <property type="match status" value="1"/>
</dbReference>
<name>A0A2W4UT19_9CYAN</name>
<feature type="transmembrane region" description="Helical" evidence="10">
    <location>
        <begin position="375"/>
        <end position="393"/>
    </location>
</feature>
<dbReference type="PANTHER" id="PTHR32024:SF1">
    <property type="entry name" value="KTR SYSTEM POTASSIUM UPTAKE PROTEIN B"/>
    <property type="match status" value="1"/>
</dbReference>
<evidence type="ECO:0000256" key="8">
    <source>
        <dbReference type="ARBA" id="ARBA00023065"/>
    </source>
</evidence>
<feature type="transmembrane region" description="Helical" evidence="10">
    <location>
        <begin position="405"/>
        <end position="426"/>
    </location>
</feature>
<comment type="subcellular location">
    <subcellularLocation>
        <location evidence="1">Cell membrane</location>
        <topology evidence="1">Multi-pass membrane protein</topology>
    </subcellularLocation>
</comment>
<dbReference type="GO" id="GO:0005886">
    <property type="term" value="C:plasma membrane"/>
    <property type="evidence" value="ECO:0007669"/>
    <property type="project" value="UniProtKB-SubCell"/>
</dbReference>
<accession>A0A2W4UT19</accession>
<keyword evidence="6" id="KW-0630">Potassium</keyword>
<evidence type="ECO:0000256" key="7">
    <source>
        <dbReference type="ARBA" id="ARBA00022989"/>
    </source>
</evidence>